<evidence type="ECO:0008006" key="3">
    <source>
        <dbReference type="Google" id="ProtNLM"/>
    </source>
</evidence>
<organism evidence="1 2">
    <name type="scientific">Thermosporothrix hazakensis</name>
    <dbReference type="NCBI Taxonomy" id="644383"/>
    <lineage>
        <taxon>Bacteria</taxon>
        <taxon>Bacillati</taxon>
        <taxon>Chloroflexota</taxon>
        <taxon>Ktedonobacteria</taxon>
        <taxon>Ktedonobacterales</taxon>
        <taxon>Thermosporotrichaceae</taxon>
        <taxon>Thermosporothrix</taxon>
    </lineage>
</organism>
<dbReference type="RefSeq" id="WP_137686306.1">
    <property type="nucleotide sequence ID" value="NZ_BIFX01000002.1"/>
</dbReference>
<dbReference type="EMBL" id="QKUF01000023">
    <property type="protein sequence ID" value="PZW24048.1"/>
    <property type="molecule type" value="Genomic_DNA"/>
</dbReference>
<proteinExistence type="predicted"/>
<evidence type="ECO:0000313" key="1">
    <source>
        <dbReference type="EMBL" id="PZW24048.1"/>
    </source>
</evidence>
<protein>
    <recommendedName>
        <fullName evidence="3">Xylose isomerase-like TIM barrel protein</fullName>
    </recommendedName>
</protein>
<comment type="caution">
    <text evidence="1">The sequence shown here is derived from an EMBL/GenBank/DDBJ whole genome shotgun (WGS) entry which is preliminary data.</text>
</comment>
<gene>
    <name evidence="1" type="ORF">EI42_04739</name>
</gene>
<reference evidence="1 2" key="1">
    <citation type="submission" date="2018-06" db="EMBL/GenBank/DDBJ databases">
        <title>Genomic Encyclopedia of Archaeal and Bacterial Type Strains, Phase II (KMG-II): from individual species to whole genera.</title>
        <authorList>
            <person name="Goeker M."/>
        </authorList>
    </citation>
    <scope>NUCLEOTIDE SEQUENCE [LARGE SCALE GENOMIC DNA]</scope>
    <source>
        <strain evidence="1 2">ATCC BAA-1881</strain>
    </source>
</reference>
<keyword evidence="2" id="KW-1185">Reference proteome</keyword>
<name>A0A326U0T1_THEHA</name>
<accession>A0A326U0T1</accession>
<dbReference type="AlphaFoldDB" id="A0A326U0T1"/>
<sequence>MQVLCSMRAFTCTSDPLSHEAIVRYGPTLDADGLEVIFYPRWYQDIQRVARFLRSSALVFPVLHAEKSIGDCFGCSDTGQMGVQRFEQNCLFAQLLGVRTVVLHLWGMPFSDRQLELNLRLLPRCLDLAEQYGLVLAIETIPCTYADPLTNVKRVVDHDPRAALATEFLA</sequence>
<dbReference type="SUPFAM" id="SSF51658">
    <property type="entry name" value="Xylose isomerase-like"/>
    <property type="match status" value="1"/>
</dbReference>
<dbReference type="OrthoDB" id="148059at2"/>
<dbReference type="Gene3D" id="3.20.20.150">
    <property type="entry name" value="Divalent-metal-dependent TIM barrel enzymes"/>
    <property type="match status" value="1"/>
</dbReference>
<evidence type="ECO:0000313" key="2">
    <source>
        <dbReference type="Proteomes" id="UP000248806"/>
    </source>
</evidence>
<dbReference type="InterPro" id="IPR036237">
    <property type="entry name" value="Xyl_isomerase-like_sf"/>
</dbReference>
<dbReference type="Proteomes" id="UP000248806">
    <property type="component" value="Unassembled WGS sequence"/>
</dbReference>